<accession>A0A940PWZ2</accession>
<keyword evidence="4" id="KW-1185">Reference proteome</keyword>
<protein>
    <recommendedName>
        <fullName evidence="2">DUF4822 domain-containing protein</fullName>
    </recommendedName>
</protein>
<dbReference type="EMBL" id="JAFIDA010000001">
    <property type="protein sequence ID" value="MBP1326874.1"/>
    <property type="molecule type" value="Genomic_DNA"/>
</dbReference>
<proteinExistence type="predicted"/>
<reference evidence="3" key="1">
    <citation type="submission" date="2021-02" db="EMBL/GenBank/DDBJ databases">
        <title>Sequencing the genomes of 1000 actinobacteria strains.</title>
        <authorList>
            <person name="Klenk H.-P."/>
        </authorList>
    </citation>
    <scope>NUCLEOTIDE SEQUENCE</scope>
    <source>
        <strain evidence="3">DSM 22850</strain>
    </source>
</reference>
<feature type="transmembrane region" description="Helical" evidence="1">
    <location>
        <begin position="226"/>
        <end position="248"/>
    </location>
</feature>
<evidence type="ECO:0000259" key="2">
    <source>
        <dbReference type="Pfam" id="PF16103"/>
    </source>
</evidence>
<dbReference type="InterPro" id="IPR032247">
    <property type="entry name" value="DUF4822"/>
</dbReference>
<comment type="caution">
    <text evidence="3">The sequence shown here is derived from an EMBL/GenBank/DDBJ whole genome shotgun (WGS) entry which is preliminary data.</text>
</comment>
<keyword evidence="1" id="KW-1133">Transmembrane helix</keyword>
<dbReference type="Gene3D" id="2.40.128.540">
    <property type="entry name" value="Domain of unknown function DUF4822"/>
    <property type="match status" value="1"/>
</dbReference>
<evidence type="ECO:0000256" key="1">
    <source>
        <dbReference type="SAM" id="Phobius"/>
    </source>
</evidence>
<dbReference type="Proteomes" id="UP000675163">
    <property type="component" value="Unassembled WGS sequence"/>
</dbReference>
<name>A0A940PWZ2_9MICO</name>
<keyword evidence="1" id="KW-0812">Transmembrane</keyword>
<gene>
    <name evidence="3" type="ORF">JOF28_002106</name>
</gene>
<keyword evidence="1" id="KW-0472">Membrane</keyword>
<organism evidence="3 4">
    <name type="scientific">Leucobacter exalbidus</name>
    <dbReference type="NCBI Taxonomy" id="662960"/>
    <lineage>
        <taxon>Bacteria</taxon>
        <taxon>Bacillati</taxon>
        <taxon>Actinomycetota</taxon>
        <taxon>Actinomycetes</taxon>
        <taxon>Micrococcales</taxon>
        <taxon>Microbacteriaceae</taxon>
        <taxon>Leucobacter</taxon>
    </lineage>
</organism>
<feature type="domain" description="DUF4822" evidence="2">
    <location>
        <begin position="76"/>
        <end position="196"/>
    </location>
</feature>
<dbReference type="RefSeq" id="WP_209705713.1">
    <property type="nucleotide sequence ID" value="NZ_JAFIDA010000001.1"/>
</dbReference>
<dbReference type="Pfam" id="PF16103">
    <property type="entry name" value="DUF4822"/>
    <property type="match status" value="1"/>
</dbReference>
<sequence>MFDRISHSDSATSAPMQRTRLRGRGQLLAATAVVATSMCLLPAAGAFATAGTMAPATSPFTSVVAVAENAAQSPSEVLASTAWETTGAVDQDGNPVALDNEAVANFVGWAYYDVNGTFTMYNLDDSPKMQGDWEVAAEGSTRTITAFDDNGEPMFTRVVPITELTDNEFTYRVIPDENAPEVHYDIVHTPTEHAEPAAAPVADVDAAADANAAADADALAVTGAGLPATVGIAGGALVLLGVAAAFVARMKRRNA</sequence>
<evidence type="ECO:0000313" key="4">
    <source>
        <dbReference type="Proteomes" id="UP000675163"/>
    </source>
</evidence>
<evidence type="ECO:0000313" key="3">
    <source>
        <dbReference type="EMBL" id="MBP1326874.1"/>
    </source>
</evidence>
<dbReference type="AlphaFoldDB" id="A0A940PWZ2"/>